<accession>A0A2T0U2Y5</accession>
<dbReference type="Proteomes" id="UP000238034">
    <property type="component" value="Unassembled WGS sequence"/>
</dbReference>
<protein>
    <submittedName>
        <fullName evidence="1">Uncharacterized protein</fullName>
    </submittedName>
</protein>
<reference evidence="1 2" key="1">
    <citation type="submission" date="2018-03" db="EMBL/GenBank/DDBJ databases">
        <title>Genomic Encyclopedia of Type Strains, Phase III (KMG-III): the genomes of soil and plant-associated and newly described type strains.</title>
        <authorList>
            <person name="Whitman W."/>
        </authorList>
    </citation>
    <scope>NUCLEOTIDE SEQUENCE [LARGE SCALE GENOMIC DNA]</scope>
    <source>
        <strain evidence="1 2">CGMCC 1.9313</strain>
    </source>
</reference>
<organism evidence="1 2">
    <name type="scientific">Arcticibacter pallidicorallinus</name>
    <dbReference type="NCBI Taxonomy" id="1259464"/>
    <lineage>
        <taxon>Bacteria</taxon>
        <taxon>Pseudomonadati</taxon>
        <taxon>Bacteroidota</taxon>
        <taxon>Sphingobacteriia</taxon>
        <taxon>Sphingobacteriales</taxon>
        <taxon>Sphingobacteriaceae</taxon>
        <taxon>Arcticibacter</taxon>
    </lineage>
</organism>
<dbReference type="OrthoDB" id="678485at2"/>
<evidence type="ECO:0000313" key="1">
    <source>
        <dbReference type="EMBL" id="PRY52266.1"/>
    </source>
</evidence>
<dbReference type="RefSeq" id="WP_106293310.1">
    <property type="nucleotide sequence ID" value="NZ_PVTH01000006.1"/>
</dbReference>
<proteinExistence type="predicted"/>
<sequence>MIRKFTKEIEGTEFEFNPMNILKLQLFQVYVNQGETRHRFHMEVNPDGVFKIADPVNCPAGFLPLEAALGEAILNEGEE</sequence>
<gene>
    <name evidence="1" type="ORF">B0I27_10624</name>
</gene>
<dbReference type="AlphaFoldDB" id="A0A2T0U2Y5"/>
<evidence type="ECO:0000313" key="2">
    <source>
        <dbReference type="Proteomes" id="UP000238034"/>
    </source>
</evidence>
<name>A0A2T0U2Y5_9SPHI</name>
<dbReference type="EMBL" id="PVTH01000006">
    <property type="protein sequence ID" value="PRY52266.1"/>
    <property type="molecule type" value="Genomic_DNA"/>
</dbReference>
<comment type="caution">
    <text evidence="1">The sequence shown here is derived from an EMBL/GenBank/DDBJ whole genome shotgun (WGS) entry which is preliminary data.</text>
</comment>
<keyword evidence="2" id="KW-1185">Reference proteome</keyword>